<gene>
    <name evidence="6" type="ORF">V6N12_058833</name>
</gene>
<dbReference type="PANTHER" id="PTHR21426">
    <property type="entry name" value="EXOCYST COMPLEX COMPONENT 8"/>
    <property type="match status" value="1"/>
</dbReference>
<reference evidence="6 7" key="1">
    <citation type="journal article" date="2024" name="G3 (Bethesda)">
        <title>Genome assembly of Hibiscus sabdariffa L. provides insights into metabolisms of medicinal natural products.</title>
        <authorList>
            <person name="Kim T."/>
        </authorList>
    </citation>
    <scope>NUCLEOTIDE SEQUENCE [LARGE SCALE GENOMIC DNA]</scope>
    <source>
        <strain evidence="6">TK-2024</strain>
        <tissue evidence="6">Old leaves</tissue>
    </source>
</reference>
<evidence type="ECO:0000313" key="6">
    <source>
        <dbReference type="EMBL" id="KAK8565266.1"/>
    </source>
</evidence>
<comment type="similarity">
    <text evidence="1">Belongs to the EXO84 family.</text>
</comment>
<evidence type="ECO:0000313" key="7">
    <source>
        <dbReference type="Proteomes" id="UP001472677"/>
    </source>
</evidence>
<dbReference type="Proteomes" id="UP001472677">
    <property type="component" value="Unassembled WGS sequence"/>
</dbReference>
<dbReference type="InterPro" id="IPR042561">
    <property type="entry name" value="Exo84_C_1"/>
</dbReference>
<proteinExistence type="inferred from homology"/>
<dbReference type="InterPro" id="IPR032403">
    <property type="entry name" value="Exo84_C"/>
</dbReference>
<organism evidence="6 7">
    <name type="scientific">Hibiscus sabdariffa</name>
    <name type="common">roselle</name>
    <dbReference type="NCBI Taxonomy" id="183260"/>
    <lineage>
        <taxon>Eukaryota</taxon>
        <taxon>Viridiplantae</taxon>
        <taxon>Streptophyta</taxon>
        <taxon>Embryophyta</taxon>
        <taxon>Tracheophyta</taxon>
        <taxon>Spermatophyta</taxon>
        <taxon>Magnoliopsida</taxon>
        <taxon>eudicotyledons</taxon>
        <taxon>Gunneridae</taxon>
        <taxon>Pentapetalae</taxon>
        <taxon>rosids</taxon>
        <taxon>malvids</taxon>
        <taxon>Malvales</taxon>
        <taxon>Malvaceae</taxon>
        <taxon>Malvoideae</taxon>
        <taxon>Hibiscus</taxon>
    </lineage>
</organism>
<feature type="compositionally biased region" description="Low complexity" evidence="4">
    <location>
        <begin position="27"/>
        <end position="38"/>
    </location>
</feature>
<dbReference type="InterPro" id="IPR016159">
    <property type="entry name" value="Cullin_repeat-like_dom_sf"/>
</dbReference>
<keyword evidence="7" id="KW-1185">Reference proteome</keyword>
<dbReference type="Pfam" id="PF16528">
    <property type="entry name" value="Exo84_C"/>
    <property type="match status" value="1"/>
</dbReference>
<dbReference type="InterPro" id="IPR042560">
    <property type="entry name" value="Exo84_C_2"/>
</dbReference>
<dbReference type="Gene3D" id="1.20.58.1220">
    <property type="entry name" value="Exo84p, C-terminal helical domain"/>
    <property type="match status" value="1"/>
</dbReference>
<keyword evidence="2" id="KW-0813">Transport</keyword>
<feature type="compositionally biased region" description="Basic and acidic residues" evidence="4">
    <location>
        <begin position="880"/>
        <end position="901"/>
    </location>
</feature>
<name>A0ABR2ETR4_9ROSI</name>
<evidence type="ECO:0000256" key="4">
    <source>
        <dbReference type="SAM" id="MobiDB-lite"/>
    </source>
</evidence>
<keyword evidence="3" id="KW-0268">Exocytosis</keyword>
<sequence>MESSSTSTSRSRFPDPNLQAMEDLADSETSSGMSSVSSDLDDENQLQSMTGKGIKHLCSELLELKAESDEDFHRNIFSNYSSFVRIYDEVKGMENELTQLKGHVLTQKKLVKDLIDGIHLQVLSDEAIYSVLQESEFAEAAPPSELAAHTNSISVTLDVLMLENRMDEAIAILQREDENLQRMQFEDNSSEDLLQLYNSAISEKKAMLTLQLTLSAENPRISAAELQKALIGICRLGDTHLATQLLLKYYHSRLATGRHNLLCSESFLDGLYVMRLAKFVFSMISQAASSFMMLYGETSPRASELSQWAREETKLFVASFNKYVKSSSDVTQGLSKAVEAMQFAMSYCSLLKSQRLFLKPYLIKHIRSCMEEVLLIHIDHLKKVISMFTATDDWVLGRYLISGILSEGNYVVAGKHPEYCLLTNSGRKFVTLLQVCFISFLDCKSSMHTVMYGSLQAIIPDVTPLLSIQMEGSILNGLMNLFTEYIAILEEAITFEKHVSEKGSRITSAESLPQQLSVLANLSTLQLFFFKIVRSFLRGPGYLNSELRKKNSIDFLQKELDGCILFIQEAAAKLKAHFCQQFINRMISLETSSKVMLETCCDNPQESSTFQGAMPSVAFQVLFFELRKVDKIDEDNFFEEDWLMELLRELIEAIFSWMVNNKEIWRNKENSPVQLSDIVSQFVLDVHFLVELVKSGGYFSNKPLVLQSLVDTAFTSAGLDPKRDFDGDVWARNAANEAMQRLLGIETMQLIFKDDSADGLEEKPCENKANDLAPDESRSNMKDSLVLDEDSPATEAVEVSITTETAMKAEIPPEDTVSLDEADDFSAVVSEVVSAANDISEACDELYLQEKTDFPDPSSSDGSEVSVLVKEDAGAIDSNVNEREHASKLSVPVKEDADAGN</sequence>
<protein>
    <recommendedName>
        <fullName evidence="5">Exocyst component Exo84 C-terminal domain-containing protein</fullName>
    </recommendedName>
</protein>
<evidence type="ECO:0000259" key="5">
    <source>
        <dbReference type="Pfam" id="PF16528"/>
    </source>
</evidence>
<dbReference type="SUPFAM" id="SSF74788">
    <property type="entry name" value="Cullin repeat-like"/>
    <property type="match status" value="1"/>
</dbReference>
<evidence type="ECO:0000256" key="1">
    <source>
        <dbReference type="ARBA" id="ARBA00007210"/>
    </source>
</evidence>
<comment type="caution">
    <text evidence="6">The sequence shown here is derived from an EMBL/GenBank/DDBJ whole genome shotgun (WGS) entry which is preliminary data.</text>
</comment>
<dbReference type="EMBL" id="JBBPBM010000010">
    <property type="protein sequence ID" value="KAK8565266.1"/>
    <property type="molecule type" value="Genomic_DNA"/>
</dbReference>
<dbReference type="PANTHER" id="PTHR21426:SF13">
    <property type="entry name" value="OS08G0566700 PROTEIN"/>
    <property type="match status" value="1"/>
</dbReference>
<feature type="compositionally biased region" description="Low complexity" evidence="4">
    <location>
        <begin position="1"/>
        <end position="11"/>
    </location>
</feature>
<evidence type="ECO:0000256" key="3">
    <source>
        <dbReference type="ARBA" id="ARBA00022483"/>
    </source>
</evidence>
<feature type="region of interest" description="Disordered" evidence="4">
    <location>
        <begin position="1"/>
        <end position="41"/>
    </location>
</feature>
<feature type="domain" description="Exocyst component Exo84 C-terminal" evidence="5">
    <location>
        <begin position="157"/>
        <end position="349"/>
    </location>
</feature>
<dbReference type="Gene3D" id="1.20.58.1210">
    <property type="entry name" value="Exo84p, N-terminal helical domain"/>
    <property type="match status" value="1"/>
</dbReference>
<evidence type="ECO:0000256" key="2">
    <source>
        <dbReference type="ARBA" id="ARBA00022448"/>
    </source>
</evidence>
<feature type="region of interest" description="Disordered" evidence="4">
    <location>
        <begin position="759"/>
        <end position="779"/>
    </location>
</feature>
<dbReference type="Pfam" id="PF08700">
    <property type="entry name" value="VPS51_Exo84_N"/>
    <property type="match status" value="1"/>
</dbReference>
<dbReference type="InterPro" id="IPR033961">
    <property type="entry name" value="Exo84"/>
</dbReference>
<feature type="region of interest" description="Disordered" evidence="4">
    <location>
        <begin position="876"/>
        <end position="901"/>
    </location>
</feature>
<accession>A0ABR2ETR4</accession>